<evidence type="ECO:0000259" key="8">
    <source>
        <dbReference type="PROSITE" id="PS51352"/>
    </source>
</evidence>
<evidence type="ECO:0000313" key="10">
    <source>
        <dbReference type="Proteomes" id="UP001431926"/>
    </source>
</evidence>
<keyword evidence="5" id="KW-0676">Redox-active center</keyword>
<keyword evidence="4" id="KW-1015">Disulfide bond</keyword>
<dbReference type="InterPro" id="IPR036249">
    <property type="entry name" value="Thioredoxin-like_sf"/>
</dbReference>
<dbReference type="PRINTS" id="PR00421">
    <property type="entry name" value="THIOREDOXIN"/>
</dbReference>
<accession>A0ABZ1ZDK0</accession>
<dbReference type="InterPro" id="IPR013766">
    <property type="entry name" value="Thioredoxin_domain"/>
</dbReference>
<evidence type="ECO:0000313" key="9">
    <source>
        <dbReference type="EMBL" id="WUX36807.1"/>
    </source>
</evidence>
<dbReference type="SUPFAM" id="SSF52833">
    <property type="entry name" value="Thioredoxin-like"/>
    <property type="match status" value="1"/>
</dbReference>
<organism evidence="9 10">
    <name type="scientific">Streptomyces anulatus</name>
    <name type="common">Streptomyces chrysomallus</name>
    <dbReference type="NCBI Taxonomy" id="1892"/>
    <lineage>
        <taxon>Bacteria</taxon>
        <taxon>Bacillati</taxon>
        <taxon>Actinomycetota</taxon>
        <taxon>Actinomycetes</taxon>
        <taxon>Kitasatosporales</taxon>
        <taxon>Streptomycetaceae</taxon>
        <taxon>Streptomyces</taxon>
    </lineage>
</organism>
<keyword evidence="2" id="KW-0813">Transport</keyword>
<name>A0ABZ1ZDK0_STRAQ</name>
<feature type="domain" description="Thioredoxin" evidence="8">
    <location>
        <begin position="1"/>
        <end position="111"/>
    </location>
</feature>
<evidence type="ECO:0000256" key="5">
    <source>
        <dbReference type="ARBA" id="ARBA00023284"/>
    </source>
</evidence>
<comment type="similarity">
    <text evidence="1 7">Belongs to the thioredoxin family.</text>
</comment>
<evidence type="ECO:0000256" key="3">
    <source>
        <dbReference type="ARBA" id="ARBA00022982"/>
    </source>
</evidence>
<dbReference type="InterPro" id="IPR005746">
    <property type="entry name" value="Thioredoxin"/>
</dbReference>
<dbReference type="NCBIfam" id="TIGR01068">
    <property type="entry name" value="thioredoxin"/>
    <property type="match status" value="1"/>
</dbReference>
<evidence type="ECO:0000256" key="7">
    <source>
        <dbReference type="PIRNR" id="PIRNR000077"/>
    </source>
</evidence>
<keyword evidence="3" id="KW-0249">Electron transport</keyword>
<dbReference type="Gene3D" id="3.40.30.10">
    <property type="entry name" value="Glutaredoxin"/>
    <property type="match status" value="1"/>
</dbReference>
<dbReference type="PANTHER" id="PTHR45663:SF11">
    <property type="entry name" value="GEO12009P1"/>
    <property type="match status" value="1"/>
</dbReference>
<keyword evidence="10" id="KW-1185">Reference proteome</keyword>
<evidence type="ECO:0000256" key="4">
    <source>
        <dbReference type="ARBA" id="ARBA00023157"/>
    </source>
</evidence>
<dbReference type="RefSeq" id="WP_329355715.1">
    <property type="nucleotide sequence ID" value="NZ_CP109490.1"/>
</dbReference>
<evidence type="ECO:0000256" key="2">
    <source>
        <dbReference type="ARBA" id="ARBA00022448"/>
    </source>
</evidence>
<evidence type="ECO:0000256" key="6">
    <source>
        <dbReference type="NCBIfam" id="TIGR01068"/>
    </source>
</evidence>
<gene>
    <name evidence="9" type="primary">trxA</name>
    <name evidence="9" type="ORF">OG367_11440</name>
</gene>
<reference evidence="9" key="1">
    <citation type="submission" date="2022-10" db="EMBL/GenBank/DDBJ databases">
        <title>The complete genomes of actinobacterial strains from the NBC collection.</title>
        <authorList>
            <person name="Joergensen T.S."/>
            <person name="Alvarez Arevalo M."/>
            <person name="Sterndorff E.B."/>
            <person name="Faurdal D."/>
            <person name="Vuksanovic O."/>
            <person name="Mourched A.-S."/>
            <person name="Charusanti P."/>
            <person name="Shaw S."/>
            <person name="Blin K."/>
            <person name="Weber T."/>
        </authorList>
    </citation>
    <scope>NUCLEOTIDE SEQUENCE</scope>
    <source>
        <strain evidence="9">NBC_01436</strain>
    </source>
</reference>
<dbReference type="CDD" id="cd02947">
    <property type="entry name" value="TRX_family"/>
    <property type="match status" value="1"/>
</dbReference>
<dbReference type="InterPro" id="IPR017937">
    <property type="entry name" value="Thioredoxin_CS"/>
</dbReference>
<dbReference type="PIRSF" id="PIRSF000077">
    <property type="entry name" value="Thioredoxin"/>
    <property type="match status" value="1"/>
</dbReference>
<sequence>MIRTEGVTDVTEETFAAEVLDSALPVLVQFTADWCGPCRQLAPVLGEIAREEADRIRIVQLDVDRETAVSVRYGVLATPTLMVFRAGEPVKSIVGARPKRKLLQELEDVLAPNDLDAFPKVRI</sequence>
<dbReference type="Pfam" id="PF00085">
    <property type="entry name" value="Thioredoxin"/>
    <property type="match status" value="1"/>
</dbReference>
<dbReference type="PANTHER" id="PTHR45663">
    <property type="entry name" value="GEO12009P1"/>
    <property type="match status" value="1"/>
</dbReference>
<evidence type="ECO:0000256" key="1">
    <source>
        <dbReference type="ARBA" id="ARBA00008987"/>
    </source>
</evidence>
<dbReference type="PROSITE" id="PS51352">
    <property type="entry name" value="THIOREDOXIN_2"/>
    <property type="match status" value="1"/>
</dbReference>
<proteinExistence type="inferred from homology"/>
<dbReference type="Proteomes" id="UP001431926">
    <property type="component" value="Chromosome"/>
</dbReference>
<dbReference type="PROSITE" id="PS00194">
    <property type="entry name" value="THIOREDOXIN_1"/>
    <property type="match status" value="1"/>
</dbReference>
<protein>
    <recommendedName>
        <fullName evidence="6 7">Thioredoxin</fullName>
    </recommendedName>
</protein>
<dbReference type="EMBL" id="CP109491">
    <property type="protein sequence ID" value="WUX36807.1"/>
    <property type="molecule type" value="Genomic_DNA"/>
</dbReference>